<dbReference type="Proteomes" id="UP000184212">
    <property type="component" value="Unassembled WGS sequence"/>
</dbReference>
<dbReference type="OrthoDB" id="1341964at2"/>
<name>A0A1M5MV63_9BACT</name>
<reference evidence="1 2" key="1">
    <citation type="submission" date="2016-11" db="EMBL/GenBank/DDBJ databases">
        <authorList>
            <person name="Jaros S."/>
            <person name="Januszkiewicz K."/>
            <person name="Wedrychowicz H."/>
        </authorList>
    </citation>
    <scope>NUCLEOTIDE SEQUENCE [LARGE SCALE GENOMIC DNA]</scope>
    <source>
        <strain evidence="1 2">DSM 24574</strain>
    </source>
</reference>
<dbReference type="AlphaFoldDB" id="A0A1M5MV63"/>
<protein>
    <recommendedName>
        <fullName evidence="3">Lipoprotein</fullName>
    </recommendedName>
</protein>
<gene>
    <name evidence="1" type="ORF">SAMN04488109_1954</name>
</gene>
<evidence type="ECO:0000313" key="1">
    <source>
        <dbReference type="EMBL" id="SHG81115.1"/>
    </source>
</evidence>
<dbReference type="PROSITE" id="PS51257">
    <property type="entry name" value="PROKAR_LIPOPROTEIN"/>
    <property type="match status" value="1"/>
</dbReference>
<evidence type="ECO:0000313" key="2">
    <source>
        <dbReference type="Proteomes" id="UP000184212"/>
    </source>
</evidence>
<sequence>MKKIFTAFSLIGALLLTGCHSNTLDPEKVEQLLQEAKAYPKIVDYNVFCGDDVTVQKVQTNGLEKDGYVTAQVDHTSADIGQPLVRFTEKSTPYFLPTSDTAKSINVQKVKLADERLLAIDKITINAEGTRALVEYTTTMENLTPFVVMLDQEMKTKQTRETYFAKTDAGWEWEKKIIKTNGRKERE</sequence>
<accession>A0A1M5MV63</accession>
<organism evidence="1 2">
    <name type="scientific">Chryseolinea serpens</name>
    <dbReference type="NCBI Taxonomy" id="947013"/>
    <lineage>
        <taxon>Bacteria</taxon>
        <taxon>Pseudomonadati</taxon>
        <taxon>Bacteroidota</taxon>
        <taxon>Cytophagia</taxon>
        <taxon>Cytophagales</taxon>
        <taxon>Fulvivirgaceae</taxon>
        <taxon>Chryseolinea</taxon>
    </lineage>
</organism>
<dbReference type="RefSeq" id="WP_073133181.1">
    <property type="nucleotide sequence ID" value="NZ_FQWQ01000001.1"/>
</dbReference>
<evidence type="ECO:0008006" key="3">
    <source>
        <dbReference type="Google" id="ProtNLM"/>
    </source>
</evidence>
<proteinExistence type="predicted"/>
<dbReference type="EMBL" id="FQWQ01000001">
    <property type="protein sequence ID" value="SHG81115.1"/>
    <property type="molecule type" value="Genomic_DNA"/>
</dbReference>
<keyword evidence="2" id="KW-1185">Reference proteome</keyword>